<reference evidence="4" key="3">
    <citation type="submission" date="2019-09" db="EMBL/GenBank/DDBJ databases">
        <title>Co-occurence of chitin degradation, pigmentation and bioactivity in marine Pseudoalteromonas.</title>
        <authorList>
            <person name="Sonnenschein E.C."/>
            <person name="Bech P.K."/>
        </authorList>
    </citation>
    <scope>NUCLEOTIDE SEQUENCE</scope>
    <source>
        <strain evidence="4">S2231</strain>
        <strain evidence="3 5">S2233</strain>
    </source>
</reference>
<keyword evidence="5" id="KW-1185">Reference proteome</keyword>
<dbReference type="PANTHER" id="PTHR21666:SF285">
    <property type="entry name" value="M23 FAMILY METALLOPEPTIDASE"/>
    <property type="match status" value="1"/>
</dbReference>
<dbReference type="EMBL" id="PNCK01000042">
    <property type="protein sequence ID" value="TMP42152.1"/>
    <property type="molecule type" value="Genomic_DNA"/>
</dbReference>
<dbReference type="OrthoDB" id="9805070at2"/>
<dbReference type="InterPro" id="IPR011055">
    <property type="entry name" value="Dup_hybrid_motif"/>
</dbReference>
<proteinExistence type="predicted"/>
<dbReference type="Proteomes" id="UP000305730">
    <property type="component" value="Unassembled WGS sequence"/>
</dbReference>
<comment type="caution">
    <text evidence="4">The sequence shown here is derived from an EMBL/GenBank/DDBJ whole genome shotgun (WGS) entry which is preliminary data.</text>
</comment>
<feature type="chain" id="PRO_5024363521" evidence="1">
    <location>
        <begin position="21"/>
        <end position="275"/>
    </location>
</feature>
<dbReference type="CDD" id="cd12797">
    <property type="entry name" value="M23_peptidase"/>
    <property type="match status" value="1"/>
</dbReference>
<organism evidence="4 6">
    <name type="scientific">Pseudoalteromonas citrea</name>
    <dbReference type="NCBI Taxonomy" id="43655"/>
    <lineage>
        <taxon>Bacteria</taxon>
        <taxon>Pseudomonadati</taxon>
        <taxon>Pseudomonadota</taxon>
        <taxon>Gammaproteobacteria</taxon>
        <taxon>Alteromonadales</taxon>
        <taxon>Pseudoalteromonadaceae</taxon>
        <taxon>Pseudoalteromonas</taxon>
    </lineage>
</organism>
<feature type="domain" description="M23ase beta-sheet core" evidence="2">
    <location>
        <begin position="165"/>
        <end position="260"/>
    </location>
</feature>
<evidence type="ECO:0000313" key="3">
    <source>
        <dbReference type="EMBL" id="TMP42152.1"/>
    </source>
</evidence>
<dbReference type="InterPro" id="IPR016047">
    <property type="entry name" value="M23ase_b-sheet_dom"/>
</dbReference>
<evidence type="ECO:0000313" key="5">
    <source>
        <dbReference type="Proteomes" id="UP000305730"/>
    </source>
</evidence>
<feature type="signal peptide" evidence="1">
    <location>
        <begin position="1"/>
        <end position="20"/>
    </location>
</feature>
<dbReference type="RefSeq" id="WP_138597271.1">
    <property type="nucleotide sequence ID" value="NZ_PNCK01000042.1"/>
</dbReference>
<dbReference type="PANTHER" id="PTHR21666">
    <property type="entry name" value="PEPTIDASE-RELATED"/>
    <property type="match status" value="1"/>
</dbReference>
<dbReference type="Pfam" id="PF01551">
    <property type="entry name" value="Peptidase_M23"/>
    <property type="match status" value="1"/>
</dbReference>
<evidence type="ECO:0000313" key="6">
    <source>
        <dbReference type="Proteomes" id="UP000307706"/>
    </source>
</evidence>
<accession>A0A5S3XUH3</accession>
<dbReference type="Proteomes" id="UP000307706">
    <property type="component" value="Unassembled WGS sequence"/>
</dbReference>
<dbReference type="GO" id="GO:0004222">
    <property type="term" value="F:metalloendopeptidase activity"/>
    <property type="evidence" value="ECO:0007669"/>
    <property type="project" value="TreeGrafter"/>
</dbReference>
<name>A0A5S3XUH3_9GAMM</name>
<gene>
    <name evidence="4" type="ORF">CWB96_01615</name>
    <name evidence="3" type="ORF">CWB97_12450</name>
</gene>
<dbReference type="EMBL" id="PNCL01000008">
    <property type="protein sequence ID" value="TMP62378.1"/>
    <property type="molecule type" value="Genomic_DNA"/>
</dbReference>
<dbReference type="AlphaFoldDB" id="A0A5S3XUH3"/>
<dbReference type="Gene3D" id="2.70.70.10">
    <property type="entry name" value="Glucose Permease (Domain IIA)"/>
    <property type="match status" value="1"/>
</dbReference>
<dbReference type="PROSITE" id="PS51257">
    <property type="entry name" value="PROKAR_LIPOPROTEIN"/>
    <property type="match status" value="1"/>
</dbReference>
<dbReference type="FunFam" id="2.70.70.10:FF:000019">
    <property type="entry name" value="M23 family peptidase"/>
    <property type="match status" value="1"/>
</dbReference>
<protein>
    <submittedName>
        <fullName evidence="4">Peptidase</fullName>
    </submittedName>
</protein>
<keyword evidence="1" id="KW-0732">Signal</keyword>
<dbReference type="SUPFAM" id="SSF51261">
    <property type="entry name" value="Duplicated hybrid motif"/>
    <property type="match status" value="1"/>
</dbReference>
<evidence type="ECO:0000313" key="4">
    <source>
        <dbReference type="EMBL" id="TMP62378.1"/>
    </source>
</evidence>
<evidence type="ECO:0000259" key="2">
    <source>
        <dbReference type="Pfam" id="PF01551"/>
    </source>
</evidence>
<evidence type="ECO:0000256" key="1">
    <source>
        <dbReference type="SAM" id="SignalP"/>
    </source>
</evidence>
<reference evidence="6" key="2">
    <citation type="submission" date="2019-06" db="EMBL/GenBank/DDBJ databases">
        <title>Co-occurence of chitin degradation, pigmentation and bioactivity in marine Pseudoalteromonas.</title>
        <authorList>
            <person name="Sonnenschein E.C."/>
            <person name="Bech P.K."/>
        </authorList>
    </citation>
    <scope>NUCLEOTIDE SEQUENCE [LARGE SCALE GENOMIC DNA]</scope>
    <source>
        <strain evidence="6">S2231</strain>
    </source>
</reference>
<sequence length="275" mass="30034">MLKYVGLWVGVLFGACSAQALELTGNLTQGGMVIGKIADAKSVKFNDKPLKLTKDGQFVFGFGRDAQSQHSLTWVTTAGKSESADFMITKRTFNIDRITGVAKKYVSPPDSVLKRIRTEAKAVKLARATSSNLTYFLDPVLKPAKGRISGVYGSQRFFNGKPRNPHYGLDIANKTGTPVWAPLSGTVTFAQDDLYYSGGTVIIDHGYGISSTYIHLDKIHVNVGDSVSVGKHFADIGATGRVTGPHLDWRFNWFGERLDPQLLMNDTLANKSSKK</sequence>
<reference evidence="5 6" key="1">
    <citation type="submission" date="2017-12" db="EMBL/GenBank/DDBJ databases">
        <authorList>
            <person name="Paulsen S."/>
            <person name="Gram L.K."/>
        </authorList>
    </citation>
    <scope>NUCLEOTIDE SEQUENCE [LARGE SCALE GENOMIC DNA]</scope>
    <source>
        <strain evidence="4 6">S2231</strain>
        <strain evidence="3 5">S2233</strain>
    </source>
</reference>
<dbReference type="InterPro" id="IPR050570">
    <property type="entry name" value="Cell_wall_metabolism_enzyme"/>
</dbReference>